<feature type="compositionally biased region" description="Polar residues" evidence="3">
    <location>
        <begin position="17"/>
        <end position="28"/>
    </location>
</feature>
<protein>
    <recommendedName>
        <fullName evidence="4">HTH La-type RNA-binding domain-containing protein</fullName>
    </recommendedName>
</protein>
<dbReference type="InterPro" id="IPR036388">
    <property type="entry name" value="WH-like_DNA-bd_sf"/>
</dbReference>
<evidence type="ECO:0000256" key="1">
    <source>
        <dbReference type="ARBA" id="ARBA00022884"/>
    </source>
</evidence>
<sequence length="593" mass="67197">MASTDKQSPMDAAEISAKQQQQVPTTNGDDAAIPTPSPSQPTAEPHPQTEEIIRQVEFYFSDENLPHDSHLLSKTGPSGQEWVSLSEILGWRKMRVFKPASRVKASLCKSQKLEVWRNKFIRRKDPITVPITATPKADPKKDRNKELVEKPWLTKNFLKPTGFEKNFVDIVTPAEHEQERTLYDPEECFTSRIDHAVARYMSKRKMHQLTLQVFTKFLMFGGFSSGPHQFTGGLTDKDMKEMDLDRDQIAQMKSQFAVSYAVVDGIDSEDGEVSWVVDFEGMAKAFLSSHFMAHFDWQDSKTVEATTNILCNFYNYLLVHDVCPEYKDQIMKARQVCEKAGPEFMTLAQANKHLPGNFNIACSTRTGGTYASIRPTDPGADWVLDGDKVGISDEDALQIFTAGIYAHGSEECLDNLQRVNKQELQLAVVSEEEMGLEVVRVEECAGTSKAIYGSSQLQGTAIKPTGKLHCVRWDLPHRPPKDLPKEVMAQLKAKMGEKYEFLVDDEVLQYCYPGFKLEGIVKELNIGIKFIDSIEYVYPSFYTWTLNEPFRDWKEPRPPKAWMLRQMAKENGVEEEAGSREGEGEIEGEEDDD</sequence>
<dbReference type="Gene3D" id="1.10.10.10">
    <property type="entry name" value="Winged helix-like DNA-binding domain superfamily/Winged helix DNA-binding domain"/>
    <property type="match status" value="1"/>
</dbReference>
<reference evidence="5 6" key="1">
    <citation type="journal article" date="2023" name="G3 (Bethesda)">
        <title>A chromosome-level genome assembly of Zasmidium syzygii isolated from banana leaves.</title>
        <authorList>
            <person name="van Westerhoven A.C."/>
            <person name="Mehrabi R."/>
            <person name="Talebi R."/>
            <person name="Steentjes M.B.F."/>
            <person name="Corcolon B."/>
            <person name="Chong P.A."/>
            <person name="Kema G.H.J."/>
            <person name="Seidl M.F."/>
        </authorList>
    </citation>
    <scope>NUCLEOTIDE SEQUENCE [LARGE SCALE GENOMIC DNA]</scope>
    <source>
        <strain evidence="5 6">P124</strain>
    </source>
</reference>
<dbReference type="SUPFAM" id="SSF46785">
    <property type="entry name" value="Winged helix' DNA-binding domain"/>
    <property type="match status" value="1"/>
</dbReference>
<dbReference type="Pfam" id="PF09692">
    <property type="entry name" value="Arb1"/>
    <property type="match status" value="1"/>
</dbReference>
<dbReference type="InterPro" id="IPR006630">
    <property type="entry name" value="La_HTH"/>
</dbReference>
<keyword evidence="6" id="KW-1185">Reference proteome</keyword>
<dbReference type="SMART" id="SM00715">
    <property type="entry name" value="LA"/>
    <property type="match status" value="1"/>
</dbReference>
<proteinExistence type="predicted"/>
<dbReference type="PANTHER" id="PTHR22792:SF140">
    <property type="entry name" value="ACHILLES, ISOFORM A"/>
    <property type="match status" value="1"/>
</dbReference>
<name>A0ABR0DZG2_ZASCE</name>
<evidence type="ECO:0000256" key="2">
    <source>
        <dbReference type="PROSITE-ProRule" id="PRU00332"/>
    </source>
</evidence>
<dbReference type="Pfam" id="PF05383">
    <property type="entry name" value="La"/>
    <property type="match status" value="1"/>
</dbReference>
<feature type="region of interest" description="Disordered" evidence="3">
    <location>
        <begin position="570"/>
        <end position="593"/>
    </location>
</feature>
<accession>A0ABR0DZG2</accession>
<evidence type="ECO:0000313" key="5">
    <source>
        <dbReference type="EMBL" id="KAK4494568.1"/>
    </source>
</evidence>
<dbReference type="InterPro" id="IPR036390">
    <property type="entry name" value="WH_DNA-bd_sf"/>
</dbReference>
<gene>
    <name evidence="5" type="ORF">PRZ48_013924</name>
</gene>
<evidence type="ECO:0000313" key="6">
    <source>
        <dbReference type="Proteomes" id="UP001305779"/>
    </source>
</evidence>
<dbReference type="Proteomes" id="UP001305779">
    <property type="component" value="Unassembled WGS sequence"/>
</dbReference>
<dbReference type="EMBL" id="JAXOVC010000013">
    <property type="protein sequence ID" value="KAK4494568.1"/>
    <property type="molecule type" value="Genomic_DNA"/>
</dbReference>
<comment type="caution">
    <text evidence="5">The sequence shown here is derived from an EMBL/GenBank/DDBJ whole genome shotgun (WGS) entry which is preliminary data.</text>
</comment>
<feature type="compositionally biased region" description="Basic and acidic residues" evidence="3">
    <location>
        <begin position="570"/>
        <end position="583"/>
    </location>
</feature>
<evidence type="ECO:0000259" key="4">
    <source>
        <dbReference type="PROSITE" id="PS50961"/>
    </source>
</evidence>
<feature type="domain" description="HTH La-type RNA-binding" evidence="4">
    <location>
        <begin position="42"/>
        <end position="133"/>
    </location>
</feature>
<feature type="region of interest" description="Disordered" evidence="3">
    <location>
        <begin position="1"/>
        <end position="48"/>
    </location>
</feature>
<feature type="compositionally biased region" description="Acidic residues" evidence="3">
    <location>
        <begin position="584"/>
        <end position="593"/>
    </location>
</feature>
<evidence type="ECO:0000256" key="3">
    <source>
        <dbReference type="SAM" id="MobiDB-lite"/>
    </source>
</evidence>
<dbReference type="InterPro" id="IPR018606">
    <property type="entry name" value="Arb1"/>
</dbReference>
<organism evidence="5 6">
    <name type="scientific">Zasmidium cellare</name>
    <name type="common">Wine cellar mold</name>
    <name type="synonym">Racodium cellare</name>
    <dbReference type="NCBI Taxonomy" id="395010"/>
    <lineage>
        <taxon>Eukaryota</taxon>
        <taxon>Fungi</taxon>
        <taxon>Dikarya</taxon>
        <taxon>Ascomycota</taxon>
        <taxon>Pezizomycotina</taxon>
        <taxon>Dothideomycetes</taxon>
        <taxon>Dothideomycetidae</taxon>
        <taxon>Mycosphaerellales</taxon>
        <taxon>Mycosphaerellaceae</taxon>
        <taxon>Zasmidium</taxon>
    </lineage>
</organism>
<dbReference type="PROSITE" id="PS50961">
    <property type="entry name" value="HTH_LA"/>
    <property type="match status" value="1"/>
</dbReference>
<keyword evidence="1 2" id="KW-0694">RNA-binding</keyword>
<dbReference type="PANTHER" id="PTHR22792">
    <property type="entry name" value="LUPUS LA PROTEIN-RELATED"/>
    <property type="match status" value="1"/>
</dbReference>
<dbReference type="InterPro" id="IPR045180">
    <property type="entry name" value="La_dom_prot"/>
</dbReference>